<dbReference type="InterPro" id="IPR046673">
    <property type="entry name" value="ToxA_N"/>
</dbReference>
<evidence type="ECO:0000313" key="2">
    <source>
        <dbReference type="EMBL" id="NWB44927.1"/>
    </source>
</evidence>
<reference evidence="2 3" key="1">
    <citation type="submission" date="2020-04" db="EMBL/GenBank/DDBJ databases">
        <title>Molecular characterization of pseudomonads from Agaricus bisporus reveal novel blotch 2 pathogens in Western Europe.</title>
        <authorList>
            <person name="Taparia T."/>
            <person name="Krijger M."/>
            <person name="Haynes E."/>
            <person name="Elpinstone J.G."/>
            <person name="Noble R."/>
            <person name="Van Der Wolf J."/>
        </authorList>
    </citation>
    <scope>NUCLEOTIDE SEQUENCE [LARGE SCALE GENOMIC DNA]</scope>
    <source>
        <strain evidence="2 3">F1001</strain>
    </source>
</reference>
<accession>A0A7Y7W8T4</accession>
<dbReference type="AlphaFoldDB" id="A0A7Y7W8T4"/>
<protein>
    <recommendedName>
        <fullName evidence="1">Dermonecrotic toxin N-terminal domain-containing protein</fullName>
    </recommendedName>
</protein>
<gene>
    <name evidence="2" type="ORF">HX829_00340</name>
</gene>
<evidence type="ECO:0000259" key="1">
    <source>
        <dbReference type="Pfam" id="PF20178"/>
    </source>
</evidence>
<comment type="caution">
    <text evidence="2">The sequence shown here is derived from an EMBL/GenBank/DDBJ whole genome shotgun (WGS) entry which is preliminary data.</text>
</comment>
<organism evidence="2 3">
    <name type="scientific">Pseudomonas gingeri</name>
    <dbReference type="NCBI Taxonomy" id="117681"/>
    <lineage>
        <taxon>Bacteria</taxon>
        <taxon>Pseudomonadati</taxon>
        <taxon>Pseudomonadota</taxon>
        <taxon>Gammaproteobacteria</taxon>
        <taxon>Pseudomonadales</taxon>
        <taxon>Pseudomonadaceae</taxon>
        <taxon>Pseudomonas</taxon>
    </lineage>
</organism>
<dbReference type="Proteomes" id="UP000582981">
    <property type="component" value="Unassembled WGS sequence"/>
</dbReference>
<dbReference type="EMBL" id="JACAPU010000001">
    <property type="protein sequence ID" value="NWB44927.1"/>
    <property type="molecule type" value="Genomic_DNA"/>
</dbReference>
<sequence length="1116" mass="122982">MTSPLARATLSESEQAERVYTLSDYFAQRPTLESVAPGLVRDMLEDQYPSQGERLTHAALIEPEACGDEVDYRVLTLAHLLIARFLGEEKRLCPAGSYVTLYPGAEHPQKLSLGVEALDTLLDEWAPLLLEAYKQGLVDFWSSPLVGDVAPWQHLSEFFAAQLRLACAALSGDELTAVEAVLDYPDLKAREARFGSDCAQAYIPIIDSRIKGPEPLRIQALVVSHWVGERQIVLLYSLFGGIETFDSTRALEESLSVTLSDEGSGFRSYSPDHHIFDALTVSLLVRQLEAVDAIKPSDYRDPEALEQHLRELTGLQALFGAFRSGHEAKLASLDDLLPEALRKASAADRTRYGRYVAALATVHRGHAGKAFLDGIPDIRTFAGQSLRASLQAKYPAAASVSVSDISVTLTRIANSPSEMVDSARDVRYESQAQDYVAMALKNLEAFPLGALAQVRYQGQTAPAWMTYDALRTAVTDADIGRTYPELLGQKLQHDQAERARQEGLFTDYLRVLLPMWALELRLERKLTETARLYVEAVMTRDVGVREVLGQPIVVRPLAFLAHPGASADRVRNMFVIGPQATEQGPQVLCRPGARALLLEFPSWAGLLTAIQQEGPLQQSVLDGLDSARRSTYDHGGFKEPHLTLVTHSDWNIPDTPEPAALDTTLLDGSFCAALFAASIEALIAQAEADSVSNAEDRWHRFVDLGWALFGLLQFLLPGPLAGFGWLVQLLSSLKAFADPHAPHPWVAFADVLLNLAVVLVYHRQLLIGQAGAVRPGPIISNAVIKEPAVSAANQLVFGWTRPGRQFTASELVRLEKFKLSLSEAPGTLLESGDWKGLYRRDKLFYARVEDAWFRVSRKLDGVVIIDDSHPARQGPWLRRDSSGLWQLDRGLRLLGGVGELSVRAAKKLKSLEKKARDLLASVPTLLADAERSASLVQVPRDIEDMLGMKAQPFSALGRELRDLTLGLSQSPRFLIADLEQAASTLNNKGLSLRINLTKKRLPTAAAVEFLAQEEQITVHKLGERRDISGGKGNDFLDEYEIRDRQGRPLWYAHFHYLTATRPAASFSKAHLKTREQRFKGLSFQRAQESAGSKVDAIWRGDIGPKLAAALFLPPSA</sequence>
<evidence type="ECO:0000313" key="3">
    <source>
        <dbReference type="Proteomes" id="UP000582981"/>
    </source>
</evidence>
<proteinExistence type="predicted"/>
<dbReference type="Pfam" id="PF20178">
    <property type="entry name" value="ToxA_N"/>
    <property type="match status" value="1"/>
</dbReference>
<feature type="domain" description="Dermonecrotic toxin N-terminal" evidence="1">
    <location>
        <begin position="372"/>
        <end position="612"/>
    </location>
</feature>
<dbReference type="RefSeq" id="WP_177143012.1">
    <property type="nucleotide sequence ID" value="NZ_JACAPU010000001.1"/>
</dbReference>
<name>A0A7Y7W8T4_9PSED</name>